<evidence type="ECO:0000256" key="6">
    <source>
        <dbReference type="ARBA" id="ARBA00022989"/>
    </source>
</evidence>
<dbReference type="PROSITE" id="PS01023">
    <property type="entry name" value="PTR2_2"/>
    <property type="match status" value="1"/>
</dbReference>
<evidence type="ECO:0000256" key="8">
    <source>
        <dbReference type="RuleBase" id="RU003755"/>
    </source>
</evidence>
<evidence type="ECO:0000256" key="9">
    <source>
        <dbReference type="SAM" id="Phobius"/>
    </source>
</evidence>
<feature type="domain" description="Major facilitator superfamily (MFS) profile" evidence="10">
    <location>
        <begin position="21"/>
        <end position="477"/>
    </location>
</feature>
<feature type="transmembrane region" description="Helical" evidence="9">
    <location>
        <begin position="154"/>
        <end position="173"/>
    </location>
</feature>
<dbReference type="NCBIfam" id="TIGR00924">
    <property type="entry name" value="yjdL_sub1_fam"/>
    <property type="match status" value="1"/>
</dbReference>
<dbReference type="PROSITE" id="PS50850">
    <property type="entry name" value="MFS"/>
    <property type="match status" value="1"/>
</dbReference>
<dbReference type="PANTHER" id="PTHR23517">
    <property type="entry name" value="RESISTANCE PROTEIN MDTM, PUTATIVE-RELATED-RELATED"/>
    <property type="match status" value="1"/>
</dbReference>
<feature type="transmembrane region" description="Helical" evidence="9">
    <location>
        <begin position="452"/>
        <end position="476"/>
    </location>
</feature>
<keyword evidence="3 8" id="KW-0813">Transport</keyword>
<dbReference type="InterPro" id="IPR050171">
    <property type="entry name" value="MFS_Transporters"/>
</dbReference>
<feature type="transmembrane region" description="Helical" evidence="9">
    <location>
        <begin position="329"/>
        <end position="346"/>
    </location>
</feature>
<evidence type="ECO:0000313" key="12">
    <source>
        <dbReference type="Proteomes" id="UP000076660"/>
    </source>
</evidence>
<protein>
    <submittedName>
        <fullName evidence="11">MFS transporter</fullName>
    </submittedName>
</protein>
<dbReference type="InterPro" id="IPR036259">
    <property type="entry name" value="MFS_trans_sf"/>
</dbReference>
<reference evidence="11 12" key="1">
    <citation type="submission" date="2016-12" db="EMBL/GenBank/DDBJ databases">
        <title>Amycolatopsis keratiniphila subsp. keratiniphila genome sequencing and assembly.</title>
        <authorList>
            <person name="Mayilraj S."/>
            <person name="Kaur N."/>
        </authorList>
    </citation>
    <scope>NUCLEOTIDE SEQUENCE [LARGE SCALE GENOMIC DNA]</scope>
    <source>
        <strain evidence="11 12">DSM 44409</strain>
    </source>
</reference>
<feature type="transmembrane region" description="Helical" evidence="9">
    <location>
        <begin position="119"/>
        <end position="142"/>
    </location>
</feature>
<comment type="caution">
    <text evidence="11">The sequence shown here is derived from an EMBL/GenBank/DDBJ whole genome shotgun (WGS) entry which is preliminary data.</text>
</comment>
<feature type="transmembrane region" description="Helical" evidence="9">
    <location>
        <begin position="221"/>
        <end position="242"/>
    </location>
</feature>
<comment type="similarity">
    <text evidence="2 8">Belongs to the major facilitator superfamily. Proton-dependent oligopeptide transporter (POT/PTR) (TC 2.A.17) family.</text>
</comment>
<accession>A0A1W2LWS4</accession>
<dbReference type="AlphaFoldDB" id="A0A1W2LWS4"/>
<feature type="transmembrane region" description="Helical" evidence="9">
    <location>
        <begin position="358"/>
        <end position="375"/>
    </location>
</feature>
<name>A0A1W2LWS4_9PSEU</name>
<proteinExistence type="inferred from homology"/>
<dbReference type="InterPro" id="IPR020846">
    <property type="entry name" value="MFS_dom"/>
</dbReference>
<evidence type="ECO:0000256" key="2">
    <source>
        <dbReference type="ARBA" id="ARBA00005982"/>
    </source>
</evidence>
<evidence type="ECO:0000313" key="11">
    <source>
        <dbReference type="EMBL" id="ONF70438.1"/>
    </source>
</evidence>
<evidence type="ECO:0000256" key="5">
    <source>
        <dbReference type="ARBA" id="ARBA00022692"/>
    </source>
</evidence>
<feature type="transmembrane region" description="Helical" evidence="9">
    <location>
        <begin position="60"/>
        <end position="82"/>
    </location>
</feature>
<feature type="transmembrane region" description="Helical" evidence="9">
    <location>
        <begin position="281"/>
        <end position="309"/>
    </location>
</feature>
<feature type="transmembrane region" description="Helical" evidence="9">
    <location>
        <begin position="179"/>
        <end position="200"/>
    </location>
</feature>
<feature type="transmembrane region" description="Helical" evidence="9">
    <location>
        <begin position="425"/>
        <end position="446"/>
    </location>
</feature>
<dbReference type="SUPFAM" id="SSF103473">
    <property type="entry name" value="MFS general substrate transporter"/>
    <property type="match status" value="1"/>
</dbReference>
<dbReference type="InterPro" id="IPR005279">
    <property type="entry name" value="Dipep/tripep_permease"/>
</dbReference>
<sequence length="484" mass="51171">MTSEKIQQDKKFFGHPRGLATLFGVEMWERFSFYGMQGILTIYLYYTGTQGGLGLSEATATSIVGAYGGLVYLSTVAGAWIADRVAGSERVLFFSAVLIMFGHLALALLPGFLGVGVGLGAVALGSGGLKANATSIVGSLYAEGDTRRDAGFSLFYLGINLGAFVGPLLTGLVQKEVGFHYGFGLAALGMALGLVQYTFGRKKFGSEANVVPNPLPPSRRLIVLAGLVVAIGAVVAAVLTGLVTAANLANVTVVVIAFAAIGYFAVILSSKKITRVERSRVISFIPMFLASFVFFSLFQQQFTVVTIYVDQRLDRSLFGWQMPVSWANSINPIFIILLAGAFATLWTKLGPRQPSTPIKFALGTVVMGAAFLLFLPTADGAGNSTPLLVLVGILLMFTIAELLLSPVGLSLSTKLAPQAFRTQMVALNFLSIALGTSMAGSLAKYYDPADEAAYFTFVGGGAVLFGLLLAAVSPFIKRLMKGVH</sequence>
<dbReference type="InterPro" id="IPR018456">
    <property type="entry name" value="PTR2_symporter_CS"/>
</dbReference>
<dbReference type="Proteomes" id="UP000076660">
    <property type="component" value="Unassembled WGS sequence"/>
</dbReference>
<evidence type="ECO:0000256" key="1">
    <source>
        <dbReference type="ARBA" id="ARBA00004651"/>
    </source>
</evidence>
<comment type="subcellular location">
    <subcellularLocation>
        <location evidence="1">Cell membrane</location>
        <topology evidence="1">Multi-pass membrane protein</topology>
    </subcellularLocation>
    <subcellularLocation>
        <location evidence="8">Membrane</location>
        <topology evidence="8">Multi-pass membrane protein</topology>
    </subcellularLocation>
</comment>
<organism evidence="11 12">
    <name type="scientific">Amycolatopsis keratiniphila subsp. keratiniphila</name>
    <dbReference type="NCBI Taxonomy" id="227715"/>
    <lineage>
        <taxon>Bacteria</taxon>
        <taxon>Bacillati</taxon>
        <taxon>Actinomycetota</taxon>
        <taxon>Actinomycetes</taxon>
        <taxon>Pseudonocardiales</taxon>
        <taxon>Pseudonocardiaceae</taxon>
        <taxon>Amycolatopsis</taxon>
        <taxon>Amycolatopsis japonica group</taxon>
    </lineage>
</organism>
<keyword evidence="4" id="KW-1003">Cell membrane</keyword>
<dbReference type="Gene3D" id="1.20.1250.20">
    <property type="entry name" value="MFS general substrate transporter like domains"/>
    <property type="match status" value="1"/>
</dbReference>
<dbReference type="CDD" id="cd17346">
    <property type="entry name" value="MFS_DtpA_like"/>
    <property type="match status" value="1"/>
</dbReference>
<keyword evidence="7 9" id="KW-0472">Membrane</keyword>
<dbReference type="GO" id="GO:0005886">
    <property type="term" value="C:plasma membrane"/>
    <property type="evidence" value="ECO:0007669"/>
    <property type="project" value="UniProtKB-SubCell"/>
</dbReference>
<dbReference type="InterPro" id="IPR000109">
    <property type="entry name" value="POT_fam"/>
</dbReference>
<gene>
    <name evidence="11" type="ORF">AVR91_0216600</name>
</gene>
<feature type="transmembrane region" description="Helical" evidence="9">
    <location>
        <begin position="91"/>
        <end position="113"/>
    </location>
</feature>
<evidence type="ECO:0000256" key="4">
    <source>
        <dbReference type="ARBA" id="ARBA00022475"/>
    </source>
</evidence>
<dbReference type="GO" id="GO:1904680">
    <property type="term" value="F:peptide transmembrane transporter activity"/>
    <property type="evidence" value="ECO:0007669"/>
    <property type="project" value="InterPro"/>
</dbReference>
<evidence type="ECO:0000256" key="7">
    <source>
        <dbReference type="ARBA" id="ARBA00023136"/>
    </source>
</evidence>
<feature type="transmembrane region" description="Helical" evidence="9">
    <location>
        <begin position="387"/>
        <end position="404"/>
    </location>
</feature>
<dbReference type="PANTHER" id="PTHR23517:SF15">
    <property type="entry name" value="PROTON-DEPENDENT OLIGOPEPTIDE FAMILY TRANSPORT PROTEIN"/>
    <property type="match status" value="1"/>
</dbReference>
<keyword evidence="6 9" id="KW-1133">Transmembrane helix</keyword>
<dbReference type="Pfam" id="PF00854">
    <property type="entry name" value="PTR2"/>
    <property type="match status" value="1"/>
</dbReference>
<dbReference type="OrthoDB" id="9772725at2"/>
<keyword evidence="5 8" id="KW-0812">Transmembrane</keyword>
<evidence type="ECO:0000259" key="10">
    <source>
        <dbReference type="PROSITE" id="PS50850"/>
    </source>
</evidence>
<dbReference type="EMBL" id="LQMT02000014">
    <property type="protein sequence ID" value="ONF70438.1"/>
    <property type="molecule type" value="Genomic_DNA"/>
</dbReference>
<dbReference type="GO" id="GO:0006857">
    <property type="term" value="P:oligopeptide transport"/>
    <property type="evidence" value="ECO:0007669"/>
    <property type="project" value="InterPro"/>
</dbReference>
<dbReference type="RefSeq" id="WP_063277109.1">
    <property type="nucleotide sequence ID" value="NZ_LQMT02000014.1"/>
</dbReference>
<feature type="transmembrane region" description="Helical" evidence="9">
    <location>
        <begin position="248"/>
        <end position="269"/>
    </location>
</feature>
<feature type="transmembrane region" description="Helical" evidence="9">
    <location>
        <begin position="31"/>
        <end position="48"/>
    </location>
</feature>
<evidence type="ECO:0000256" key="3">
    <source>
        <dbReference type="ARBA" id="ARBA00022448"/>
    </source>
</evidence>